<proteinExistence type="predicted"/>
<feature type="domain" description="VWFA" evidence="1">
    <location>
        <begin position="10"/>
        <end position="151"/>
    </location>
</feature>
<dbReference type="Pfam" id="PF00092">
    <property type="entry name" value="VWA"/>
    <property type="match status" value="1"/>
</dbReference>
<reference evidence="2" key="1">
    <citation type="submission" date="2019-04" db="EMBL/GenBank/DDBJ databases">
        <title>Evolution of Biomass-Degrading Anaerobic Consortia Revealed by Metagenomics.</title>
        <authorList>
            <person name="Peng X."/>
        </authorList>
    </citation>
    <scope>NUCLEOTIDE SEQUENCE</scope>
    <source>
        <strain evidence="2">SIG141</strain>
    </source>
</reference>
<evidence type="ECO:0000313" key="2">
    <source>
        <dbReference type="EMBL" id="MBE6265720.1"/>
    </source>
</evidence>
<accession>A0A928BTL3</accession>
<protein>
    <submittedName>
        <fullName evidence="2">VWA domain-containing protein</fullName>
    </submittedName>
</protein>
<dbReference type="Gene3D" id="3.40.50.410">
    <property type="entry name" value="von Willebrand factor, type A domain"/>
    <property type="match status" value="1"/>
</dbReference>
<evidence type="ECO:0000313" key="3">
    <source>
        <dbReference type="Proteomes" id="UP000763088"/>
    </source>
</evidence>
<comment type="caution">
    <text evidence="2">The sequence shown here is derived from an EMBL/GenBank/DDBJ whole genome shotgun (WGS) entry which is preliminary data.</text>
</comment>
<sequence length="214" mass="24578">MTDLIPTKVHNLIIVDESGSMECIRKQAFNGMNETLQTVRMMQKKYPNQIQYVTLITFDSDHTKLHYDNTLADKTTDLKWKAYHPCAATPLYDAIGKGISKVNAQVEDGDHVLVTIITDGEENSSEEWTLKMVRKMIEKLKKQNWTFTLIGTENLDVETMAHSFAIEEHMEFQQDEAGTKAMFARERRSRERYNCCVAEAAPMPVGKFFDEQSD</sequence>
<dbReference type="Proteomes" id="UP000763088">
    <property type="component" value="Unassembled WGS sequence"/>
</dbReference>
<dbReference type="SUPFAM" id="SSF53300">
    <property type="entry name" value="vWA-like"/>
    <property type="match status" value="1"/>
</dbReference>
<dbReference type="PROSITE" id="PS50234">
    <property type="entry name" value="VWFA"/>
    <property type="match status" value="1"/>
</dbReference>
<evidence type="ECO:0000259" key="1">
    <source>
        <dbReference type="PROSITE" id="PS50234"/>
    </source>
</evidence>
<name>A0A928BTL3_XYLRU</name>
<dbReference type="InterPro" id="IPR036465">
    <property type="entry name" value="vWFA_dom_sf"/>
</dbReference>
<organism evidence="2 3">
    <name type="scientific">Xylanibacter ruminicola</name>
    <name type="common">Prevotella ruminicola</name>
    <dbReference type="NCBI Taxonomy" id="839"/>
    <lineage>
        <taxon>Bacteria</taxon>
        <taxon>Pseudomonadati</taxon>
        <taxon>Bacteroidota</taxon>
        <taxon>Bacteroidia</taxon>
        <taxon>Bacteroidales</taxon>
        <taxon>Prevotellaceae</taxon>
        <taxon>Xylanibacter</taxon>
    </lineage>
</organism>
<dbReference type="CDD" id="cd00198">
    <property type="entry name" value="vWFA"/>
    <property type="match status" value="1"/>
</dbReference>
<gene>
    <name evidence="2" type="ORF">E7102_04495</name>
</gene>
<dbReference type="EMBL" id="SUYD01000004">
    <property type="protein sequence ID" value="MBE6265720.1"/>
    <property type="molecule type" value="Genomic_DNA"/>
</dbReference>
<dbReference type="AlphaFoldDB" id="A0A928BTL3"/>
<dbReference type="InterPro" id="IPR002035">
    <property type="entry name" value="VWF_A"/>
</dbReference>